<feature type="region of interest" description="Disordered" evidence="1">
    <location>
        <begin position="129"/>
        <end position="156"/>
    </location>
</feature>
<keyword evidence="3" id="KW-1185">Reference proteome</keyword>
<protein>
    <submittedName>
        <fullName evidence="2">Uncharacterized protein</fullName>
    </submittedName>
</protein>
<sequence length="479" mass="55681">MLLGSFTLDILVNGLPVPEISQPLNNSEIPISPTGPSYIFDESTNQWHVSDIINLANVQNPAGSYFTVRFSSSYVSPWYPLMAYLVIDGQLDYRYIEIYNTGFYLRDHFVSSDKSMKYFFKFNNIIRSNSNNNNENNENQIKNNNENNENQIKNNNENNENQIKNINENNENQIKNININIKKKMKYGGIGAISIYFYRAKPVNEICDDMPKFEINQQPILSNDEIIKNDINITSCFDIISNPFGIMIPNMNYLKSLYDFPIGVLHLHYRNSSWFNSFNSFNGDDQKIPLLKPINSYDSDGNMMALVKQEVGHVFMKKESNETKEMKDTKETKEAKETKEPKVPQQKYDEFMTIKQELYQKSKQELIVKQEPDQQDFGFISVKQENHSLNNNISKEIKQEIIKEESNTSIKVEPIEIITNMDVKLPKKPKNIKTSNDLELHKKNKNGGEIKKKNKKDLHNIKKVCRPINSNLLVKKDYY</sequence>
<organism evidence="2 3">
    <name type="scientific">Rhizophagus irregularis (strain DAOM 197198w)</name>
    <name type="common">Glomus intraradices</name>
    <dbReference type="NCBI Taxonomy" id="1432141"/>
    <lineage>
        <taxon>Eukaryota</taxon>
        <taxon>Fungi</taxon>
        <taxon>Fungi incertae sedis</taxon>
        <taxon>Mucoromycota</taxon>
        <taxon>Glomeromycotina</taxon>
        <taxon>Glomeromycetes</taxon>
        <taxon>Glomerales</taxon>
        <taxon>Glomeraceae</taxon>
        <taxon>Rhizophagus</taxon>
    </lineage>
</organism>
<feature type="compositionally biased region" description="Basic and acidic residues" evidence="1">
    <location>
        <begin position="438"/>
        <end position="451"/>
    </location>
</feature>
<dbReference type="HOGENOM" id="CLU_570041_0_0_1"/>
<proteinExistence type="predicted"/>
<evidence type="ECO:0000313" key="3">
    <source>
        <dbReference type="Proteomes" id="UP000022910"/>
    </source>
</evidence>
<dbReference type="AlphaFoldDB" id="A0A015ILE3"/>
<gene>
    <name evidence="2" type="ORF">RirG_229470</name>
</gene>
<dbReference type="OrthoDB" id="2336372at2759"/>
<feature type="region of interest" description="Disordered" evidence="1">
    <location>
        <begin position="321"/>
        <end position="344"/>
    </location>
</feature>
<name>A0A015ILE3_RHIIW</name>
<comment type="caution">
    <text evidence="2">The sequence shown here is derived from an EMBL/GenBank/DDBJ whole genome shotgun (WGS) entry which is preliminary data.</text>
</comment>
<evidence type="ECO:0000313" key="2">
    <source>
        <dbReference type="EMBL" id="EXX54980.1"/>
    </source>
</evidence>
<evidence type="ECO:0000256" key="1">
    <source>
        <dbReference type="SAM" id="MobiDB-lite"/>
    </source>
</evidence>
<dbReference type="EMBL" id="JEMT01028363">
    <property type="protein sequence ID" value="EXX54980.1"/>
    <property type="molecule type" value="Genomic_DNA"/>
</dbReference>
<accession>A0A015ILE3</accession>
<reference evidence="2 3" key="1">
    <citation type="submission" date="2014-02" db="EMBL/GenBank/DDBJ databases">
        <title>Single nucleus genome sequencing reveals high similarity among nuclei of an endomycorrhizal fungus.</title>
        <authorList>
            <person name="Lin K."/>
            <person name="Geurts R."/>
            <person name="Zhang Z."/>
            <person name="Limpens E."/>
            <person name="Saunders D.G."/>
            <person name="Mu D."/>
            <person name="Pang E."/>
            <person name="Cao H."/>
            <person name="Cha H."/>
            <person name="Lin T."/>
            <person name="Zhou Q."/>
            <person name="Shang Y."/>
            <person name="Li Y."/>
            <person name="Ivanov S."/>
            <person name="Sharma T."/>
            <person name="Velzen R.V."/>
            <person name="Ruijter N.D."/>
            <person name="Aanen D.K."/>
            <person name="Win J."/>
            <person name="Kamoun S."/>
            <person name="Bisseling T."/>
            <person name="Huang S."/>
        </authorList>
    </citation>
    <scope>NUCLEOTIDE SEQUENCE [LARGE SCALE GENOMIC DNA]</scope>
    <source>
        <strain evidence="3">DAOM197198w</strain>
    </source>
</reference>
<feature type="region of interest" description="Disordered" evidence="1">
    <location>
        <begin position="438"/>
        <end position="458"/>
    </location>
</feature>
<dbReference type="Proteomes" id="UP000022910">
    <property type="component" value="Unassembled WGS sequence"/>
</dbReference>